<evidence type="ECO:0000313" key="1">
    <source>
        <dbReference type="EMBL" id="KAJ8635920.1"/>
    </source>
</evidence>
<dbReference type="Proteomes" id="UP001234297">
    <property type="component" value="Chromosome 3"/>
</dbReference>
<evidence type="ECO:0000313" key="2">
    <source>
        <dbReference type="Proteomes" id="UP001234297"/>
    </source>
</evidence>
<keyword evidence="2" id="KW-1185">Reference proteome</keyword>
<comment type="caution">
    <text evidence="1">The sequence shown here is derived from an EMBL/GenBank/DDBJ whole genome shotgun (WGS) entry which is preliminary data.</text>
</comment>
<accession>A0ACC2LRC1</accession>
<reference evidence="1 2" key="1">
    <citation type="journal article" date="2022" name="Hortic Res">
        <title>A haplotype resolved chromosomal level avocado genome allows analysis of novel avocado genes.</title>
        <authorList>
            <person name="Nath O."/>
            <person name="Fletcher S.J."/>
            <person name="Hayward A."/>
            <person name="Shaw L.M."/>
            <person name="Masouleh A.K."/>
            <person name="Furtado A."/>
            <person name="Henry R.J."/>
            <person name="Mitter N."/>
        </authorList>
    </citation>
    <scope>NUCLEOTIDE SEQUENCE [LARGE SCALE GENOMIC DNA]</scope>
    <source>
        <strain evidence="2">cv. Hass</strain>
    </source>
</reference>
<organism evidence="1 2">
    <name type="scientific">Persea americana</name>
    <name type="common">Avocado</name>
    <dbReference type="NCBI Taxonomy" id="3435"/>
    <lineage>
        <taxon>Eukaryota</taxon>
        <taxon>Viridiplantae</taxon>
        <taxon>Streptophyta</taxon>
        <taxon>Embryophyta</taxon>
        <taxon>Tracheophyta</taxon>
        <taxon>Spermatophyta</taxon>
        <taxon>Magnoliopsida</taxon>
        <taxon>Magnoliidae</taxon>
        <taxon>Laurales</taxon>
        <taxon>Lauraceae</taxon>
        <taxon>Persea</taxon>
    </lineage>
</organism>
<proteinExistence type="predicted"/>
<dbReference type="EMBL" id="CM056811">
    <property type="protein sequence ID" value="KAJ8635920.1"/>
    <property type="molecule type" value="Genomic_DNA"/>
</dbReference>
<gene>
    <name evidence="1" type="ORF">MRB53_010187</name>
</gene>
<protein>
    <submittedName>
        <fullName evidence="1">Uncharacterized protein</fullName>
    </submittedName>
</protein>
<sequence length="155" mass="17242">MLLKEIGANRRQPCCLLLLAFCTRVRSEPTRNWTEPRLAQARSSSFLIFYSDCNPSPPSSPATAQRRQRPPMEGLSGAESIRSSVNLGSLQLGKITGERPSSTSHPLYDRNLKEDGVLQKKTGFSSAFFSDRCCFARSATPQRDSKKTQQSRTSI</sequence>
<name>A0ACC2LRC1_PERAE</name>